<dbReference type="KEGG" id="spar:SPRG_10828"/>
<organism evidence="2 3">
    <name type="scientific">Saprolegnia parasitica (strain CBS 223.65)</name>
    <dbReference type="NCBI Taxonomy" id="695850"/>
    <lineage>
        <taxon>Eukaryota</taxon>
        <taxon>Sar</taxon>
        <taxon>Stramenopiles</taxon>
        <taxon>Oomycota</taxon>
        <taxon>Saprolegniomycetes</taxon>
        <taxon>Saprolegniales</taxon>
        <taxon>Saprolegniaceae</taxon>
        <taxon>Saprolegnia</taxon>
    </lineage>
</organism>
<evidence type="ECO:0000313" key="3">
    <source>
        <dbReference type="Proteomes" id="UP000030745"/>
    </source>
</evidence>
<reference evidence="2 3" key="1">
    <citation type="journal article" date="2013" name="PLoS Genet.">
        <title>Distinctive expansion of potential virulence genes in the genome of the oomycete fish pathogen Saprolegnia parasitica.</title>
        <authorList>
            <person name="Jiang R.H."/>
            <person name="de Bruijn I."/>
            <person name="Haas B.J."/>
            <person name="Belmonte R."/>
            <person name="Lobach L."/>
            <person name="Christie J."/>
            <person name="van den Ackerveken G."/>
            <person name="Bottin A."/>
            <person name="Bulone V."/>
            <person name="Diaz-Moreno S.M."/>
            <person name="Dumas B."/>
            <person name="Fan L."/>
            <person name="Gaulin E."/>
            <person name="Govers F."/>
            <person name="Grenville-Briggs L.J."/>
            <person name="Horner N.R."/>
            <person name="Levin J.Z."/>
            <person name="Mammella M."/>
            <person name="Meijer H.J."/>
            <person name="Morris P."/>
            <person name="Nusbaum C."/>
            <person name="Oome S."/>
            <person name="Phillips A.J."/>
            <person name="van Rooyen D."/>
            <person name="Rzeszutek E."/>
            <person name="Saraiva M."/>
            <person name="Secombes C.J."/>
            <person name="Seidl M.F."/>
            <person name="Snel B."/>
            <person name="Stassen J.H."/>
            <person name="Sykes S."/>
            <person name="Tripathy S."/>
            <person name="van den Berg H."/>
            <person name="Vega-Arreguin J.C."/>
            <person name="Wawra S."/>
            <person name="Young S.K."/>
            <person name="Zeng Q."/>
            <person name="Dieguez-Uribeondo J."/>
            <person name="Russ C."/>
            <person name="Tyler B.M."/>
            <person name="van West P."/>
        </authorList>
    </citation>
    <scope>NUCLEOTIDE SEQUENCE [LARGE SCALE GENOMIC DNA]</scope>
    <source>
        <strain evidence="2 3">CBS 223.65</strain>
    </source>
</reference>
<feature type="region of interest" description="Disordered" evidence="1">
    <location>
        <begin position="70"/>
        <end position="98"/>
    </location>
</feature>
<keyword evidence="3" id="KW-1185">Reference proteome</keyword>
<gene>
    <name evidence="2" type="ORF">SPRG_10828</name>
</gene>
<protein>
    <submittedName>
        <fullName evidence="2">Uncharacterized protein</fullName>
    </submittedName>
</protein>
<dbReference type="RefSeq" id="XP_012205177.1">
    <property type="nucleotide sequence ID" value="XM_012349787.1"/>
</dbReference>
<sequence>MVGMFCGRRRRSERDFHHFKSMSSVEAQFVTSYECRLPIDLSFGEIQNAISLLKGRRAYLQERHGQIATAFAADDLPSPHSESSTSPPKTPEMASAPVLTLPKDLTADVPSSDICQAFESLKRQHAAIHDKRLQLSRSLEADHANDDRARRPSDEYNELFEGSGGGASNS</sequence>
<dbReference type="AlphaFoldDB" id="A0A067C4G8"/>
<feature type="compositionally biased region" description="Basic and acidic residues" evidence="1">
    <location>
        <begin position="135"/>
        <end position="154"/>
    </location>
</feature>
<dbReference type="OrthoDB" id="10371521at2759"/>
<dbReference type="GeneID" id="24132914"/>
<name>A0A067C4G8_SAPPC</name>
<feature type="region of interest" description="Disordered" evidence="1">
    <location>
        <begin position="135"/>
        <end position="170"/>
    </location>
</feature>
<evidence type="ECO:0000256" key="1">
    <source>
        <dbReference type="SAM" id="MobiDB-lite"/>
    </source>
</evidence>
<feature type="compositionally biased region" description="Low complexity" evidence="1">
    <location>
        <begin position="78"/>
        <end position="87"/>
    </location>
</feature>
<proteinExistence type="predicted"/>
<accession>A0A067C4G8</accession>
<dbReference type="Proteomes" id="UP000030745">
    <property type="component" value="Unassembled WGS sequence"/>
</dbReference>
<dbReference type="VEuPathDB" id="FungiDB:SPRG_10828"/>
<dbReference type="EMBL" id="KK583246">
    <property type="protein sequence ID" value="KDO24040.1"/>
    <property type="molecule type" value="Genomic_DNA"/>
</dbReference>
<evidence type="ECO:0000313" key="2">
    <source>
        <dbReference type="EMBL" id="KDO24040.1"/>
    </source>
</evidence>